<keyword evidence="2" id="KW-1185">Reference proteome</keyword>
<dbReference type="Proteomes" id="UP000799755">
    <property type="component" value="Unassembled WGS sequence"/>
</dbReference>
<accession>A0ACB6QMV1</accession>
<gene>
    <name evidence="1" type="ORF">BDR25DRAFT_316388</name>
</gene>
<comment type="caution">
    <text evidence="1">The sequence shown here is derived from an EMBL/GenBank/DDBJ whole genome shotgun (WGS) entry which is preliminary data.</text>
</comment>
<reference evidence="1" key="1">
    <citation type="journal article" date="2020" name="Stud. Mycol.">
        <title>101 Dothideomycetes genomes: a test case for predicting lifestyles and emergence of pathogens.</title>
        <authorList>
            <person name="Haridas S."/>
            <person name="Albert R."/>
            <person name="Binder M."/>
            <person name="Bloem J."/>
            <person name="Labutti K."/>
            <person name="Salamov A."/>
            <person name="Andreopoulos B."/>
            <person name="Baker S."/>
            <person name="Barry K."/>
            <person name="Bills G."/>
            <person name="Bluhm B."/>
            <person name="Cannon C."/>
            <person name="Castanera R."/>
            <person name="Culley D."/>
            <person name="Daum C."/>
            <person name="Ezra D."/>
            <person name="Gonzalez J."/>
            <person name="Henrissat B."/>
            <person name="Kuo A."/>
            <person name="Liang C."/>
            <person name="Lipzen A."/>
            <person name="Lutzoni F."/>
            <person name="Magnuson J."/>
            <person name="Mondo S."/>
            <person name="Nolan M."/>
            <person name="Ohm R."/>
            <person name="Pangilinan J."/>
            <person name="Park H.-J."/>
            <person name="Ramirez L."/>
            <person name="Alfaro M."/>
            <person name="Sun H."/>
            <person name="Tritt A."/>
            <person name="Yoshinaga Y."/>
            <person name="Zwiers L.-H."/>
            <person name="Turgeon B."/>
            <person name="Goodwin S."/>
            <person name="Spatafora J."/>
            <person name="Crous P."/>
            <person name="Grigoriev I."/>
        </authorList>
    </citation>
    <scope>NUCLEOTIDE SEQUENCE</scope>
    <source>
        <strain evidence="1">ATCC 200398</strain>
    </source>
</reference>
<evidence type="ECO:0000313" key="2">
    <source>
        <dbReference type="Proteomes" id="UP000799755"/>
    </source>
</evidence>
<sequence>MAPRRSEQRLRALSTKFDTGRADINPKHRVDKNKGFVKYRNGLLKLNQASPDINYITKENSLKSPLLRMPPEIRNKIFGYVLGGHDIKIQVEKNKYILETRQWSHDIWHVARPLDSPQNCDPSPYSVKPNFQLLRVCRQIYNEAAVLPYKLNNFSFAGSARKYLGKYGNNWYNPTDYWVERRTIAQLQAVTTLEPSVRYMDEYTSKRRPAFRRRFPKIKHLIINIPWKGTERWTEWSKQIVVMREKGKVDIEWRYLERPPAGH</sequence>
<dbReference type="EMBL" id="MU003517">
    <property type="protein sequence ID" value="KAF2468273.1"/>
    <property type="molecule type" value="Genomic_DNA"/>
</dbReference>
<protein>
    <submittedName>
        <fullName evidence="1">Uncharacterized protein</fullName>
    </submittedName>
</protein>
<proteinExistence type="predicted"/>
<name>A0ACB6QMV1_9PLEO</name>
<organism evidence="1 2">
    <name type="scientific">Lindgomyces ingoldianus</name>
    <dbReference type="NCBI Taxonomy" id="673940"/>
    <lineage>
        <taxon>Eukaryota</taxon>
        <taxon>Fungi</taxon>
        <taxon>Dikarya</taxon>
        <taxon>Ascomycota</taxon>
        <taxon>Pezizomycotina</taxon>
        <taxon>Dothideomycetes</taxon>
        <taxon>Pleosporomycetidae</taxon>
        <taxon>Pleosporales</taxon>
        <taxon>Lindgomycetaceae</taxon>
        <taxon>Lindgomyces</taxon>
    </lineage>
</organism>
<evidence type="ECO:0000313" key="1">
    <source>
        <dbReference type="EMBL" id="KAF2468273.1"/>
    </source>
</evidence>